<evidence type="ECO:0000256" key="4">
    <source>
        <dbReference type="PROSITE-ProRule" id="PRU00175"/>
    </source>
</evidence>
<evidence type="ECO:0000313" key="7">
    <source>
        <dbReference type="Proteomes" id="UP001160148"/>
    </source>
</evidence>
<dbReference type="InterPro" id="IPR017907">
    <property type="entry name" value="Znf_RING_CS"/>
</dbReference>
<dbReference type="GO" id="GO:0008270">
    <property type="term" value="F:zinc ion binding"/>
    <property type="evidence" value="ECO:0007669"/>
    <property type="project" value="UniProtKB-KW"/>
</dbReference>
<accession>A0AAV0WIZ6</accession>
<dbReference type="AlphaFoldDB" id="A0AAV0WIZ6"/>
<organism evidence="6 7">
    <name type="scientific">Macrosiphum euphorbiae</name>
    <name type="common">potato aphid</name>
    <dbReference type="NCBI Taxonomy" id="13131"/>
    <lineage>
        <taxon>Eukaryota</taxon>
        <taxon>Metazoa</taxon>
        <taxon>Ecdysozoa</taxon>
        <taxon>Arthropoda</taxon>
        <taxon>Hexapoda</taxon>
        <taxon>Insecta</taxon>
        <taxon>Pterygota</taxon>
        <taxon>Neoptera</taxon>
        <taxon>Paraneoptera</taxon>
        <taxon>Hemiptera</taxon>
        <taxon>Sternorrhyncha</taxon>
        <taxon>Aphidomorpha</taxon>
        <taxon>Aphidoidea</taxon>
        <taxon>Aphididae</taxon>
        <taxon>Macrosiphini</taxon>
        <taxon>Macrosiphum</taxon>
    </lineage>
</organism>
<dbReference type="Pfam" id="PF13639">
    <property type="entry name" value="zf-RING_2"/>
    <property type="match status" value="1"/>
</dbReference>
<evidence type="ECO:0000256" key="2">
    <source>
        <dbReference type="ARBA" id="ARBA00022771"/>
    </source>
</evidence>
<comment type="caution">
    <text evidence="6">The sequence shown here is derived from an EMBL/GenBank/DDBJ whole genome shotgun (WGS) entry which is preliminary data.</text>
</comment>
<dbReference type="InterPro" id="IPR013083">
    <property type="entry name" value="Znf_RING/FYVE/PHD"/>
</dbReference>
<dbReference type="Pfam" id="PF10551">
    <property type="entry name" value="MULE"/>
    <property type="match status" value="1"/>
</dbReference>
<keyword evidence="3" id="KW-0862">Zinc</keyword>
<keyword evidence="1" id="KW-0479">Metal-binding</keyword>
<feature type="domain" description="RING-type" evidence="5">
    <location>
        <begin position="694"/>
        <end position="733"/>
    </location>
</feature>
<dbReference type="PANTHER" id="PTHR47160:SF10">
    <property type="entry name" value="MULE TRANSPOSASE DOMAIN-CONTAINING PROTEIN"/>
    <property type="match status" value="1"/>
</dbReference>
<gene>
    <name evidence="6" type="ORF">MEUPH1_LOCUS11809</name>
</gene>
<proteinExistence type="predicted"/>
<protein>
    <recommendedName>
        <fullName evidence="5">RING-type domain-containing protein</fullName>
    </recommendedName>
</protein>
<dbReference type="InterPro" id="IPR001841">
    <property type="entry name" value="Znf_RING"/>
</dbReference>
<dbReference type="PROSITE" id="PS00518">
    <property type="entry name" value="ZF_RING_1"/>
    <property type="match status" value="1"/>
</dbReference>
<dbReference type="PROSITE" id="PS50089">
    <property type="entry name" value="ZF_RING_2"/>
    <property type="match status" value="1"/>
</dbReference>
<dbReference type="SMART" id="SM00184">
    <property type="entry name" value="RING"/>
    <property type="match status" value="1"/>
</dbReference>
<dbReference type="InterPro" id="IPR018289">
    <property type="entry name" value="MULE_transposase_dom"/>
</dbReference>
<dbReference type="Gene3D" id="3.30.40.10">
    <property type="entry name" value="Zinc/RING finger domain, C3HC4 (zinc finger)"/>
    <property type="match status" value="1"/>
</dbReference>
<evidence type="ECO:0000256" key="1">
    <source>
        <dbReference type="ARBA" id="ARBA00022723"/>
    </source>
</evidence>
<sequence>MKHGIYTYDNLGTKKGITYYRCARRGGNFCSGSLKKLADGTFITIKPHNGHQAHNPNEALVRALREVLKRRASSENLTLKHIYDEEARRNPEASSLYPYSTAESIMRLARRSSLPSLPHSLADLATIFDEGRLHRYSCCGEIMFKGCVQDVDGRACMIFSCTALLQLVLANNIDEVHVDATFKVVPSNMGSQLLTIHCMIDNYSIPIVYCLMECKTRNTYNCVFNFLKTNLLANLNPSIIITDYETALRDTLTFIFPTARITGCWFHHNQAVWRNMKKRGFLQLINTNEFASKALRMLFALPLLPSGDIQRAFDMVRMFAVNHGIPMSSLFDYYDNYWLRQVGSNIISVNGLPRRTNNSLESFHNTLRNKFNVTHPNLWIFLDHLSHLSMSFHTIMAQINNNLRPTSNHRINYRHLNSIQHACQQYTLGLISMWQFLQRMSHATTTYEQQQRNWALHVDNEPPIVVQPAAPIPGAADLVPVVALVPVGADIFPVIAPVPVAADSAEVVVPVPVAADSAEVVVPVPVAADSAEVVVPVPVAADSAEVVVPVPVAADSAEVVVPVPVAADSAEVVVPVPVAADSAEVVVPVPVDADSAEVVAPVPVAADSAQVVAPVPVANLLPVIAPTDAAEILQLLEPVGHPYHLQDNGRHRNQTPRVDGRERNGRQFNIVQAFYAEVENEVEPQQENEILELCIICYSGITTTTVVPCQHHFCRVCIERWLREGRRGCPLCRTDIIMLQK</sequence>
<evidence type="ECO:0000256" key="3">
    <source>
        <dbReference type="ARBA" id="ARBA00022833"/>
    </source>
</evidence>
<dbReference type="SUPFAM" id="SSF57850">
    <property type="entry name" value="RING/U-box"/>
    <property type="match status" value="1"/>
</dbReference>
<evidence type="ECO:0000259" key="5">
    <source>
        <dbReference type="PROSITE" id="PS50089"/>
    </source>
</evidence>
<dbReference type="EMBL" id="CARXXK010000002">
    <property type="protein sequence ID" value="CAI6356025.1"/>
    <property type="molecule type" value="Genomic_DNA"/>
</dbReference>
<reference evidence="6 7" key="1">
    <citation type="submission" date="2023-01" db="EMBL/GenBank/DDBJ databases">
        <authorList>
            <person name="Whitehead M."/>
        </authorList>
    </citation>
    <scope>NUCLEOTIDE SEQUENCE [LARGE SCALE GENOMIC DNA]</scope>
</reference>
<keyword evidence="2 4" id="KW-0863">Zinc-finger</keyword>
<name>A0AAV0WIZ6_9HEMI</name>
<keyword evidence="7" id="KW-1185">Reference proteome</keyword>
<dbReference type="PANTHER" id="PTHR47160">
    <property type="entry name" value="PUTATIVE-RELATED"/>
    <property type="match status" value="1"/>
</dbReference>
<dbReference type="Proteomes" id="UP001160148">
    <property type="component" value="Unassembled WGS sequence"/>
</dbReference>
<evidence type="ECO:0000313" key="6">
    <source>
        <dbReference type="EMBL" id="CAI6356025.1"/>
    </source>
</evidence>